<keyword evidence="4" id="KW-1185">Reference proteome</keyword>
<dbReference type="GO" id="GO:0016787">
    <property type="term" value="F:hydrolase activity"/>
    <property type="evidence" value="ECO:0007669"/>
    <property type="project" value="InterPro"/>
</dbReference>
<evidence type="ECO:0000313" key="4">
    <source>
        <dbReference type="Proteomes" id="UP000269793"/>
    </source>
</evidence>
<dbReference type="FunFam" id="3.60.21.10:FF:000043">
    <property type="entry name" value="Ser/Thr protein phosphatase family"/>
    <property type="match status" value="1"/>
</dbReference>
<evidence type="ECO:0000313" key="3">
    <source>
        <dbReference type="EMBL" id="AYO44071.1"/>
    </source>
</evidence>
<dbReference type="InterPro" id="IPR014485">
    <property type="entry name" value="Pesterase_C1039"/>
</dbReference>
<dbReference type="EMBL" id="CP033153">
    <property type="protein sequence ID" value="AYO44071.1"/>
    <property type="molecule type" value="Genomic_DNA"/>
</dbReference>
<feature type="signal peptide" evidence="1">
    <location>
        <begin position="1"/>
        <end position="16"/>
    </location>
</feature>
<dbReference type="InterPro" id="IPR029052">
    <property type="entry name" value="Metallo-depent_PP-like"/>
</dbReference>
<dbReference type="GO" id="GO:0005829">
    <property type="term" value="C:cytosol"/>
    <property type="evidence" value="ECO:0007669"/>
    <property type="project" value="TreeGrafter"/>
</dbReference>
<evidence type="ECO:0000259" key="2">
    <source>
        <dbReference type="Pfam" id="PF21953"/>
    </source>
</evidence>
<dbReference type="PANTHER" id="PTHR11575">
    <property type="entry name" value="5'-NUCLEOTIDASE-RELATED"/>
    <property type="match status" value="1"/>
</dbReference>
<accession>A0A3G2S7E2</accession>
<name>A0A3G2S7E2_MALR7</name>
<proteinExistence type="predicted"/>
<gene>
    <name evidence="3" type="ORF">DNF11_3121</name>
</gene>
<protein>
    <recommendedName>
        <fullName evidence="2">Putative 5'-nucleotidase C-terminal domain-containing protein</fullName>
    </recommendedName>
</protein>
<evidence type="ECO:0000256" key="1">
    <source>
        <dbReference type="SAM" id="SignalP"/>
    </source>
</evidence>
<dbReference type="Proteomes" id="UP000269793">
    <property type="component" value="Chromosome VI"/>
</dbReference>
<dbReference type="SUPFAM" id="SSF55816">
    <property type="entry name" value="5'-nucleotidase (syn. UDP-sugar hydrolase), C-terminal domain"/>
    <property type="match status" value="1"/>
</dbReference>
<dbReference type="VEuPathDB" id="FungiDB:DNF11_3121"/>
<keyword evidence="1" id="KW-0732">Signal</keyword>
<sequence>MRALCMVALCVTLVRGVAWDAQVYGRGRLPRYDDELRPLEWGQLQVLHTTDIHGWYQGHTKSSPPEPNYSGDWGDWIAFTQHMRRLADERGVDLLLVDTGDLHDGNGLSDAGPGVQGHVSDQVFALADYDLLTIGNHELYNMSVAQDVYEHFVPHWGDRYLTSNVHITLPGTTQSRPIGHRYTRFTTKNQRLTIQAYGVLFDFQLGAPGITVQDPKAMVKEAWFQASLRASSDVDAFVIAGHMPVTGYDGWDAIHEAIRSVWPTTPILMLGGHTHVRDCRMLDSHAMALESGRYLETVGWMSVSNVSVPTFSRRYIDANPRNYAFHAGLVHAGHLSTPRGRFVRATMDAMARAWNLTDMYGIVPRDYYLDRAPYGDPSALLTLMSEHILPDVVRSSFPARANASNLIIMNSGSQRFDVFAGAFTKNDQYIVSPFRDAFLFVPDVPWYVARRLVHRLNELGAVHNEQPGAVHPAQGDADPIFHQYLRHAFYSYWLNRLSPTSTSSTQSPVPSGRPASARRLEELLEQVGTDGSMAEALPHLVGGSRGRSPSLGYVTADSCSGLGDDTVHTPIPYSDEQPDYIAAQPVPLPSSDHDHVDVIFADFIAQSILSLLNTYDARRHYTMADVSVWGNATTESLYSSFAQLHWRLDSMDSALHDMDRAATFDGYPPLAPFDTYAGDPYAPVTAPRLVFQ</sequence>
<organism evidence="3 4">
    <name type="scientific">Malassezia restricta (strain ATCC 96810 / NBRC 103918 / CBS 7877)</name>
    <name type="common">Seborrheic dermatitis infection agent</name>
    <dbReference type="NCBI Taxonomy" id="425264"/>
    <lineage>
        <taxon>Eukaryota</taxon>
        <taxon>Fungi</taxon>
        <taxon>Dikarya</taxon>
        <taxon>Basidiomycota</taxon>
        <taxon>Ustilaginomycotina</taxon>
        <taxon>Malasseziomycetes</taxon>
        <taxon>Malasseziales</taxon>
        <taxon>Malasseziaceae</taxon>
        <taxon>Malassezia</taxon>
    </lineage>
</organism>
<dbReference type="Pfam" id="PF21953">
    <property type="entry name" value="NadN_nucleosid_C"/>
    <property type="match status" value="1"/>
</dbReference>
<feature type="domain" description="Putative 5'-nucleotidase C-terminal" evidence="2">
    <location>
        <begin position="366"/>
        <end position="609"/>
    </location>
</feature>
<dbReference type="Gene3D" id="3.90.780.10">
    <property type="entry name" value="5'-Nucleotidase, C-terminal domain"/>
    <property type="match status" value="1"/>
</dbReference>
<feature type="chain" id="PRO_5018071346" description="Putative 5'-nucleotidase C-terminal domain-containing protein" evidence="1">
    <location>
        <begin position="17"/>
        <end position="692"/>
    </location>
</feature>
<dbReference type="InterPro" id="IPR036907">
    <property type="entry name" value="5'-Nucleotdase_C_sf"/>
</dbReference>
<reference evidence="3 4" key="1">
    <citation type="submission" date="2018-10" db="EMBL/GenBank/DDBJ databases">
        <title>Complete genome sequence of Malassezia restricta CBS 7877.</title>
        <authorList>
            <person name="Morand S.C."/>
            <person name="Bertignac M."/>
            <person name="Iltis A."/>
            <person name="Kolder I."/>
            <person name="Pirovano W."/>
            <person name="Jourdain R."/>
            <person name="Clavaud C."/>
        </authorList>
    </citation>
    <scope>NUCLEOTIDE SEQUENCE [LARGE SCALE GENOMIC DNA]</scope>
    <source>
        <strain evidence="3 4">CBS 7877</strain>
    </source>
</reference>
<dbReference type="GO" id="GO:0005576">
    <property type="term" value="C:extracellular region"/>
    <property type="evidence" value="ECO:0007669"/>
    <property type="project" value="UniProtKB-ARBA"/>
</dbReference>
<dbReference type="InterPro" id="IPR006179">
    <property type="entry name" value="5_nucleotidase/apyrase"/>
</dbReference>
<dbReference type="AlphaFoldDB" id="A0A3G2S7E2"/>
<dbReference type="InterPro" id="IPR053828">
    <property type="entry name" value="Nucleosidase_C"/>
</dbReference>
<dbReference type="OrthoDB" id="7722975at2759"/>
<dbReference type="SUPFAM" id="SSF56300">
    <property type="entry name" value="Metallo-dependent phosphatases"/>
    <property type="match status" value="1"/>
</dbReference>
<dbReference type="STRING" id="425264.A0A3G2S7E2"/>
<dbReference type="PANTHER" id="PTHR11575:SF22">
    <property type="entry name" value="ADL392WP"/>
    <property type="match status" value="1"/>
</dbReference>
<dbReference type="PIRSF" id="PIRSF017316">
    <property type="entry name" value="Pesterase_C1039"/>
    <property type="match status" value="1"/>
</dbReference>
<dbReference type="Gene3D" id="3.60.21.10">
    <property type="match status" value="1"/>
</dbReference>
<dbReference type="GO" id="GO:0009166">
    <property type="term" value="P:nucleotide catabolic process"/>
    <property type="evidence" value="ECO:0007669"/>
    <property type="project" value="InterPro"/>
</dbReference>